<keyword evidence="1" id="KW-0863">Zinc-finger</keyword>
<dbReference type="InterPro" id="IPR013087">
    <property type="entry name" value="Znf_C2H2_type"/>
</dbReference>
<reference evidence="4 5" key="1">
    <citation type="submission" date="2016-07" db="EMBL/GenBank/DDBJ databases">
        <title>Pervasive Adenine N6-methylation of Active Genes in Fungi.</title>
        <authorList>
            <consortium name="DOE Joint Genome Institute"/>
            <person name="Mondo S.J."/>
            <person name="Dannebaum R.O."/>
            <person name="Kuo R.C."/>
            <person name="Labutti K."/>
            <person name="Haridas S."/>
            <person name="Kuo A."/>
            <person name="Salamov A."/>
            <person name="Ahrendt S.R."/>
            <person name="Lipzen A."/>
            <person name="Sullivan W."/>
            <person name="Andreopoulos W.B."/>
            <person name="Clum A."/>
            <person name="Lindquist E."/>
            <person name="Daum C."/>
            <person name="Ramamoorthy G.K."/>
            <person name="Gryganskyi A."/>
            <person name="Culley D."/>
            <person name="Magnuson J.K."/>
            <person name="James T.Y."/>
            <person name="O'Malley M.A."/>
            <person name="Stajich J.E."/>
            <person name="Spatafora J.W."/>
            <person name="Visel A."/>
            <person name="Grigoriev I.V."/>
        </authorList>
    </citation>
    <scope>NUCLEOTIDE SEQUENCE [LARGE SCALE GENOMIC DNA]</scope>
    <source>
        <strain evidence="4 5">CBS 931.73</strain>
    </source>
</reference>
<keyword evidence="5" id="KW-1185">Reference proteome</keyword>
<protein>
    <recommendedName>
        <fullName evidence="3">C2H2-type domain-containing protein</fullName>
    </recommendedName>
</protein>
<feature type="region of interest" description="Disordered" evidence="2">
    <location>
        <begin position="1"/>
        <end position="20"/>
    </location>
</feature>
<evidence type="ECO:0000256" key="2">
    <source>
        <dbReference type="SAM" id="MobiDB-lite"/>
    </source>
</evidence>
<dbReference type="EMBL" id="MCFE01000422">
    <property type="protein sequence ID" value="ORX89776.1"/>
    <property type="molecule type" value="Genomic_DNA"/>
</dbReference>
<dbReference type="OrthoDB" id="1939603at2759"/>
<dbReference type="STRING" id="1314790.A0A1Y1XWC0"/>
<dbReference type="AlphaFoldDB" id="A0A1Y1XWC0"/>
<keyword evidence="1" id="KW-0479">Metal-binding</keyword>
<dbReference type="PROSITE" id="PS00028">
    <property type="entry name" value="ZINC_FINGER_C2H2_1"/>
    <property type="match status" value="1"/>
</dbReference>
<dbReference type="Gene3D" id="3.30.160.60">
    <property type="entry name" value="Classic Zinc Finger"/>
    <property type="match status" value="1"/>
</dbReference>
<dbReference type="InParanoid" id="A0A1Y1XWC0"/>
<keyword evidence="1" id="KW-0862">Zinc</keyword>
<accession>A0A1Y1XWC0</accession>
<evidence type="ECO:0000259" key="3">
    <source>
        <dbReference type="PROSITE" id="PS50157"/>
    </source>
</evidence>
<organism evidence="4 5">
    <name type="scientific">Basidiobolus meristosporus CBS 931.73</name>
    <dbReference type="NCBI Taxonomy" id="1314790"/>
    <lineage>
        <taxon>Eukaryota</taxon>
        <taxon>Fungi</taxon>
        <taxon>Fungi incertae sedis</taxon>
        <taxon>Zoopagomycota</taxon>
        <taxon>Entomophthoromycotina</taxon>
        <taxon>Basidiobolomycetes</taxon>
        <taxon>Basidiobolales</taxon>
        <taxon>Basidiobolaceae</taxon>
        <taxon>Basidiobolus</taxon>
    </lineage>
</organism>
<dbReference type="PROSITE" id="PS50157">
    <property type="entry name" value="ZINC_FINGER_C2H2_2"/>
    <property type="match status" value="1"/>
</dbReference>
<dbReference type="PANTHER" id="PTHR36167:SF3">
    <property type="entry name" value="C2H2 FINGER DOMAIN TRANSCRIPTION FACTOR (EUROFUNG)-RELATED"/>
    <property type="match status" value="1"/>
</dbReference>
<evidence type="ECO:0000313" key="5">
    <source>
        <dbReference type="Proteomes" id="UP000193498"/>
    </source>
</evidence>
<dbReference type="InterPro" id="IPR039327">
    <property type="entry name" value="CON7-like"/>
</dbReference>
<evidence type="ECO:0000256" key="1">
    <source>
        <dbReference type="PROSITE-ProRule" id="PRU00042"/>
    </source>
</evidence>
<sequence length="134" mass="15580">MAPASRSSDSPKELQTLPPIHIHEKAPLHVPSSHPLTTQYQESQQLECDYPPDDDKKVFSFVALPGINSKKRPRRKFDEIERLYGCNWQGCNKSYGTLNHLNAHVMMQKHGSKRLPNEFKELRKNWKKQRDDSN</sequence>
<evidence type="ECO:0000313" key="4">
    <source>
        <dbReference type="EMBL" id="ORX89776.1"/>
    </source>
</evidence>
<name>A0A1Y1XWC0_9FUNG</name>
<dbReference type="PANTHER" id="PTHR36167">
    <property type="entry name" value="C2H2 FINGER DOMAIN TRANSCRIPTION FACTOR (EUROFUNG)-RELATED"/>
    <property type="match status" value="1"/>
</dbReference>
<comment type="caution">
    <text evidence="4">The sequence shown here is derived from an EMBL/GenBank/DDBJ whole genome shotgun (WGS) entry which is preliminary data.</text>
</comment>
<dbReference type="GO" id="GO:0008270">
    <property type="term" value="F:zinc ion binding"/>
    <property type="evidence" value="ECO:0007669"/>
    <property type="project" value="UniProtKB-KW"/>
</dbReference>
<feature type="domain" description="C2H2-type" evidence="3">
    <location>
        <begin position="84"/>
        <end position="115"/>
    </location>
</feature>
<dbReference type="GO" id="GO:0006355">
    <property type="term" value="P:regulation of DNA-templated transcription"/>
    <property type="evidence" value="ECO:0007669"/>
    <property type="project" value="InterPro"/>
</dbReference>
<dbReference type="Proteomes" id="UP000193498">
    <property type="component" value="Unassembled WGS sequence"/>
</dbReference>
<proteinExistence type="predicted"/>
<gene>
    <name evidence="4" type="ORF">K493DRAFT_232439</name>
</gene>